<protein>
    <submittedName>
        <fullName evidence="1">ABC transporter ATP-binding protein</fullName>
    </submittedName>
</protein>
<keyword evidence="2" id="KW-1185">Reference proteome</keyword>
<sequence length="190" mass="21930">MIECKNISKEFNKKILFKDLNFKIGSRGIYSIIGPSGCGKTTLARIIMGLEELTSGVIEYSKKIKFSTVFPENRLIPNLNTFQNINYVVNNKNRTRELLKTIEMENDGNKYPKELSNGMKRRVSFARGFGYKSDLFVLDEPFNGLDLKLKNKIIELLKDDSTKRAILLIDHDIETIRKISKEVLELDKYK</sequence>
<evidence type="ECO:0000313" key="1">
    <source>
        <dbReference type="EMBL" id="QQK08667.1"/>
    </source>
</evidence>
<accession>A0AC61MSV3</accession>
<keyword evidence="1" id="KW-0067">ATP-binding</keyword>
<gene>
    <name evidence="1" type="ORF">JFY71_03760</name>
</gene>
<evidence type="ECO:0000313" key="2">
    <source>
        <dbReference type="Proteomes" id="UP000595814"/>
    </source>
</evidence>
<reference evidence="1 2" key="1">
    <citation type="journal article" date="2022" name="Int. J. Syst. Evol. Microbiol.">
        <title>Miniphocaeibacter halophilus sp. nov., an ammonium-tolerant acetate-producing bacterium isolated from a biogas system.</title>
        <authorList>
            <person name="Schnurer A."/>
            <person name="Singh A."/>
            <person name="Bi S."/>
            <person name="Qiao W."/>
            <person name="Westerholm M."/>
        </authorList>
    </citation>
    <scope>NUCLEOTIDE SEQUENCE [LARGE SCALE GENOMIC DNA]</scope>
    <source>
        <strain evidence="1 2">AMB_01</strain>
    </source>
</reference>
<dbReference type="Proteomes" id="UP000595814">
    <property type="component" value="Chromosome"/>
</dbReference>
<dbReference type="EMBL" id="CP066744">
    <property type="protein sequence ID" value="QQK08667.1"/>
    <property type="molecule type" value="Genomic_DNA"/>
</dbReference>
<proteinExistence type="predicted"/>
<organism evidence="1 2">
    <name type="scientific">Miniphocaeibacter halophilus</name>
    <dbReference type="NCBI Taxonomy" id="2931922"/>
    <lineage>
        <taxon>Bacteria</taxon>
        <taxon>Bacillati</taxon>
        <taxon>Bacillota</taxon>
        <taxon>Tissierellia</taxon>
        <taxon>Tissierellales</taxon>
        <taxon>Peptoniphilaceae</taxon>
        <taxon>Miniphocaeibacter</taxon>
    </lineage>
</organism>
<name>A0AC61MSV3_9FIRM</name>
<keyword evidence="1" id="KW-0547">Nucleotide-binding</keyword>